<dbReference type="InterPro" id="IPR036866">
    <property type="entry name" value="RibonucZ/Hydroxyglut_hydro"/>
</dbReference>
<evidence type="ECO:0000313" key="1">
    <source>
        <dbReference type="EMBL" id="VUG19042.1"/>
    </source>
</evidence>
<dbReference type="AlphaFoldDB" id="A0A7D9H153"/>
<organism evidence="1 2">
    <name type="scientific">Dekkera bruxellensis</name>
    <name type="common">Brettanomyces custersii</name>
    <dbReference type="NCBI Taxonomy" id="5007"/>
    <lineage>
        <taxon>Eukaryota</taxon>
        <taxon>Fungi</taxon>
        <taxon>Dikarya</taxon>
        <taxon>Ascomycota</taxon>
        <taxon>Saccharomycotina</taxon>
        <taxon>Pichiomycetes</taxon>
        <taxon>Pichiales</taxon>
        <taxon>Pichiaceae</taxon>
        <taxon>Brettanomyces</taxon>
    </lineage>
</organism>
<gene>
    <name evidence="1" type="ORF">DEBR0S4_09032G</name>
</gene>
<dbReference type="Proteomes" id="UP000478008">
    <property type="component" value="Unassembled WGS sequence"/>
</dbReference>
<sequence length="290" mass="33012">MGYPAVLGGVSRKVTSKIYTHSCGFKRMDKLQFGARMSVIKTNEEGAKPSFIIYSTIPYDDHVISSLNKLMVENGDLTKDQSFVQNVTHIIIPDREHTMALLPYKEKYPSIKVIGFEGCDEQINKAIDYKIPETSGNTILKSDDLVKFGIPKDSDIIANNFQFLYIPSHQNKELMLFAPSEKTLLEADMFFNLQYSGNRRPESDLYNEQFGSVDPQTGVYGWLTKKLFTPNTFLNRQISGSIFKDREGAKKAVSSMLEEWDFERIIMCHGDTIDRDGKKVWKDAFASLLQ</sequence>
<accession>A0A7D9H153</accession>
<dbReference type="PANTHER" id="PTHR33835:SF1">
    <property type="entry name" value="METALLO-BETA-LACTAMASE DOMAIN-CONTAINING PROTEIN"/>
    <property type="match status" value="1"/>
</dbReference>
<keyword evidence="2" id="KW-1185">Reference proteome</keyword>
<name>A0A7D9H153_DEKBR</name>
<dbReference type="InterPro" id="IPR025638">
    <property type="entry name" value="DUF4336"/>
</dbReference>
<dbReference type="SUPFAM" id="SSF56281">
    <property type="entry name" value="Metallo-hydrolase/oxidoreductase"/>
    <property type="match status" value="1"/>
</dbReference>
<proteinExistence type="predicted"/>
<reference evidence="1 2" key="1">
    <citation type="submission" date="2019-07" db="EMBL/GenBank/DDBJ databases">
        <authorList>
            <person name="Friedrich A."/>
            <person name="Schacherer J."/>
        </authorList>
    </citation>
    <scope>NUCLEOTIDE SEQUENCE [LARGE SCALE GENOMIC DNA]</scope>
</reference>
<protein>
    <submittedName>
        <fullName evidence="1">DEBR0S4_09032g1_1</fullName>
    </submittedName>
</protein>
<dbReference type="PANTHER" id="PTHR33835">
    <property type="entry name" value="YALI0C07656P"/>
    <property type="match status" value="1"/>
</dbReference>
<evidence type="ECO:0000313" key="2">
    <source>
        <dbReference type="Proteomes" id="UP000478008"/>
    </source>
</evidence>
<dbReference type="EMBL" id="CABFWN010000004">
    <property type="protein sequence ID" value="VUG19042.1"/>
    <property type="molecule type" value="Genomic_DNA"/>
</dbReference>